<organism evidence="1 2">
    <name type="scientific">Marinoscillum furvescens DSM 4134</name>
    <dbReference type="NCBI Taxonomy" id="1122208"/>
    <lineage>
        <taxon>Bacteria</taxon>
        <taxon>Pseudomonadati</taxon>
        <taxon>Bacteroidota</taxon>
        <taxon>Cytophagia</taxon>
        <taxon>Cytophagales</taxon>
        <taxon>Reichenbachiellaceae</taxon>
        <taxon>Marinoscillum</taxon>
    </lineage>
</organism>
<proteinExistence type="predicted"/>
<dbReference type="AlphaFoldDB" id="A0A3D9L7J4"/>
<accession>A0A3D9L7J4</accession>
<dbReference type="Proteomes" id="UP000256779">
    <property type="component" value="Unassembled WGS sequence"/>
</dbReference>
<dbReference type="OrthoDB" id="840060at2"/>
<protein>
    <submittedName>
        <fullName evidence="1">Uncharacterized protein</fullName>
    </submittedName>
</protein>
<sequence length="63" mass="7664">MLEYFKTILSKVSFDRWLFEKELKKAINSLVPDEILNLRDWCYEKFSHMYESILDKCFPQALV</sequence>
<dbReference type="EMBL" id="QREG01000003">
    <property type="protein sequence ID" value="REE01493.1"/>
    <property type="molecule type" value="Genomic_DNA"/>
</dbReference>
<evidence type="ECO:0000313" key="1">
    <source>
        <dbReference type="EMBL" id="REE01493.1"/>
    </source>
</evidence>
<reference evidence="1 2" key="1">
    <citation type="submission" date="2018-07" db="EMBL/GenBank/DDBJ databases">
        <title>Genomic Encyclopedia of Type Strains, Phase IV (KMG-IV): sequencing the most valuable type-strain genomes for metagenomic binning, comparative biology and taxonomic classification.</title>
        <authorList>
            <person name="Goeker M."/>
        </authorList>
    </citation>
    <scope>NUCLEOTIDE SEQUENCE [LARGE SCALE GENOMIC DNA]</scope>
    <source>
        <strain evidence="1 2">DSM 4134</strain>
    </source>
</reference>
<keyword evidence="2" id="KW-1185">Reference proteome</keyword>
<dbReference type="RefSeq" id="WP_115866786.1">
    <property type="nucleotide sequence ID" value="NZ_QREG01000003.1"/>
</dbReference>
<name>A0A3D9L7J4_MARFU</name>
<comment type="caution">
    <text evidence="1">The sequence shown here is derived from an EMBL/GenBank/DDBJ whole genome shotgun (WGS) entry which is preliminary data.</text>
</comment>
<evidence type="ECO:0000313" key="2">
    <source>
        <dbReference type="Proteomes" id="UP000256779"/>
    </source>
</evidence>
<gene>
    <name evidence="1" type="ORF">C7460_1039</name>
</gene>